<reference evidence="1 2" key="1">
    <citation type="submission" date="2014-04" db="EMBL/GenBank/DDBJ databases">
        <authorList>
            <consortium name="DOE Joint Genome Institute"/>
            <person name="Kuo A."/>
            <person name="Martino E."/>
            <person name="Perotto S."/>
            <person name="Kohler A."/>
            <person name="Nagy L.G."/>
            <person name="Floudas D."/>
            <person name="Copeland A."/>
            <person name="Barry K.W."/>
            <person name="Cichocki N."/>
            <person name="Veneault-Fourrey C."/>
            <person name="LaButti K."/>
            <person name="Lindquist E.A."/>
            <person name="Lipzen A."/>
            <person name="Lundell T."/>
            <person name="Morin E."/>
            <person name="Murat C."/>
            <person name="Sun H."/>
            <person name="Tunlid A."/>
            <person name="Henrissat B."/>
            <person name="Grigoriev I.V."/>
            <person name="Hibbett D.S."/>
            <person name="Martin F."/>
            <person name="Nordberg H.P."/>
            <person name="Cantor M.N."/>
            <person name="Hua S.X."/>
        </authorList>
    </citation>
    <scope>NUCLEOTIDE SEQUENCE [LARGE SCALE GENOMIC DNA]</scope>
    <source>
        <strain evidence="1 2">Zn</strain>
    </source>
</reference>
<accession>A0A0C3GR98</accession>
<dbReference type="AlphaFoldDB" id="A0A0C3GR98"/>
<keyword evidence="2" id="KW-1185">Reference proteome</keyword>
<dbReference type="EMBL" id="KN832880">
    <property type="protein sequence ID" value="KIM98560.1"/>
    <property type="molecule type" value="Genomic_DNA"/>
</dbReference>
<evidence type="ECO:0000313" key="2">
    <source>
        <dbReference type="Proteomes" id="UP000054321"/>
    </source>
</evidence>
<dbReference type="InParanoid" id="A0A0C3GR98"/>
<proteinExistence type="predicted"/>
<dbReference type="HOGENOM" id="CLU_347178_0_0_1"/>
<organism evidence="1 2">
    <name type="scientific">Oidiodendron maius (strain Zn)</name>
    <dbReference type="NCBI Taxonomy" id="913774"/>
    <lineage>
        <taxon>Eukaryota</taxon>
        <taxon>Fungi</taxon>
        <taxon>Dikarya</taxon>
        <taxon>Ascomycota</taxon>
        <taxon>Pezizomycotina</taxon>
        <taxon>Leotiomycetes</taxon>
        <taxon>Leotiomycetes incertae sedis</taxon>
        <taxon>Myxotrichaceae</taxon>
        <taxon>Oidiodendron</taxon>
    </lineage>
</organism>
<name>A0A0C3GR98_OIDMZ</name>
<protein>
    <submittedName>
        <fullName evidence="1">Uncharacterized protein</fullName>
    </submittedName>
</protein>
<dbReference type="STRING" id="913774.A0A0C3GR98"/>
<sequence length="813" mass="87461">MAGYSLDILSASWGPTDVSNTVRDLYKSQAKPGTSVFAFTPSNSIFGDPMPGQPKVFVMVWRVLLSPSSSPTGPYGIYSTAQTVRVSEGGTMNLDYSQGLIPYTPQVNPPNNLIIYSASYNTMDVTGIVISLNTTAPLNVLASNETFHGDPAPGKTKQCSITYAYVRDDGFLDYNMKAVVEHQTIVIPKGPAPRLTIHAANFGGADVTTLVRNAVTFDQTFTTTSSTWPPGLSTDPWSGVRKVFSIMYQYGSGPLELMVALEKTGVQVIAPFQAARRSYFNNNAGEYAGNTNILSIVWGDMQNHPDPVSSSIFTAVASSYSLACNNSTFGFDGLVGEGKTGLVFYQYGLSGAIQCAVARENTTLYLNPRNSSSSDPLSGRGLLRTTEWVNGFYLRPVATSGAYVAMTANGLSATAVTRADAALFHFVSANGAQPQALQVTAGGVTKYVKLGPNSQITLVGTQAEASRFDYELLARTSSLAVLLGLSVTDVSAPPSVMMISDGSTSVITMPFAAMDNPTCCYFGFEWNVVSQDESVMKAKEAELDTIDPCTFAFITIIKDWTIDLLSVLGNFHYFQTQGSKVTAIFLKWWQSLDTGVAGKIAQLLTSLIAAGQKFTSAVTELLGSGVILLQYMWDVGAFWTLISSFLSDVGWWDVLVFTSSILLTIAETINPTSMAIKIIGLGVWVGTVVHDLIGGYNACAPGVTAAVRKNLLALHGTVRIITSHNAFLRLGSKNQALAVNNLLEPHYRRVLGGDKLWPPAIKVPEREGDNEDGNIKLLTFHNAEVDSAVSVMTEDFEAELKAANKRLEKEGDE</sequence>
<dbReference type="OrthoDB" id="2444812at2759"/>
<gene>
    <name evidence="1" type="ORF">OIDMADRAFT_56909</name>
</gene>
<reference evidence="2" key="2">
    <citation type="submission" date="2015-01" db="EMBL/GenBank/DDBJ databases">
        <title>Evolutionary Origins and Diversification of the Mycorrhizal Mutualists.</title>
        <authorList>
            <consortium name="DOE Joint Genome Institute"/>
            <consortium name="Mycorrhizal Genomics Consortium"/>
            <person name="Kohler A."/>
            <person name="Kuo A."/>
            <person name="Nagy L.G."/>
            <person name="Floudas D."/>
            <person name="Copeland A."/>
            <person name="Barry K.W."/>
            <person name="Cichocki N."/>
            <person name="Veneault-Fourrey C."/>
            <person name="LaButti K."/>
            <person name="Lindquist E.A."/>
            <person name="Lipzen A."/>
            <person name="Lundell T."/>
            <person name="Morin E."/>
            <person name="Murat C."/>
            <person name="Riley R."/>
            <person name="Ohm R."/>
            <person name="Sun H."/>
            <person name="Tunlid A."/>
            <person name="Henrissat B."/>
            <person name="Grigoriev I.V."/>
            <person name="Hibbett D.S."/>
            <person name="Martin F."/>
        </authorList>
    </citation>
    <scope>NUCLEOTIDE SEQUENCE [LARGE SCALE GENOMIC DNA]</scope>
    <source>
        <strain evidence="2">Zn</strain>
    </source>
</reference>
<dbReference type="Proteomes" id="UP000054321">
    <property type="component" value="Unassembled WGS sequence"/>
</dbReference>
<evidence type="ECO:0000313" key="1">
    <source>
        <dbReference type="EMBL" id="KIM98560.1"/>
    </source>
</evidence>